<dbReference type="eggNOG" id="COG2202">
    <property type="taxonomic scope" value="Bacteria"/>
</dbReference>
<name>B4VQ55_9CYAN</name>
<dbReference type="SMART" id="SM00091">
    <property type="entry name" value="PAS"/>
    <property type="match status" value="2"/>
</dbReference>
<evidence type="ECO:0000256" key="1">
    <source>
        <dbReference type="ARBA" id="ARBA00005381"/>
    </source>
</evidence>
<evidence type="ECO:0000313" key="8">
    <source>
        <dbReference type="EMBL" id="EDX75987.1"/>
    </source>
</evidence>
<dbReference type="GO" id="GO:0006171">
    <property type="term" value="P:cAMP biosynthetic process"/>
    <property type="evidence" value="ECO:0007669"/>
    <property type="project" value="TreeGrafter"/>
</dbReference>
<accession>B4VQ55</accession>
<dbReference type="InterPro" id="IPR011990">
    <property type="entry name" value="TPR-like_helical_dom_sf"/>
</dbReference>
<dbReference type="PROSITE" id="PS50113">
    <property type="entry name" value="PAC"/>
    <property type="match status" value="1"/>
</dbReference>
<keyword evidence="2" id="KW-0597">Phosphoprotein</keyword>
<feature type="domain" description="PAC" evidence="6">
    <location>
        <begin position="372"/>
        <end position="424"/>
    </location>
</feature>
<keyword evidence="9" id="KW-1185">Reference proteome</keyword>
<feature type="repeat" description="TPR" evidence="3">
    <location>
        <begin position="656"/>
        <end position="689"/>
    </location>
</feature>
<dbReference type="InterPro" id="IPR019734">
    <property type="entry name" value="TPR_rpt"/>
</dbReference>
<dbReference type="InterPro" id="IPR035965">
    <property type="entry name" value="PAS-like_dom_sf"/>
</dbReference>
<dbReference type="GO" id="GO:0000160">
    <property type="term" value="P:phosphorelay signal transduction system"/>
    <property type="evidence" value="ECO:0007669"/>
    <property type="project" value="InterPro"/>
</dbReference>
<dbReference type="Gene3D" id="3.30.70.1230">
    <property type="entry name" value="Nucleotide cyclase"/>
    <property type="match status" value="1"/>
</dbReference>
<dbReference type="EMBL" id="DS989847">
    <property type="protein sequence ID" value="EDX75987.1"/>
    <property type="molecule type" value="Genomic_DNA"/>
</dbReference>
<dbReference type="FunFam" id="3.30.450.20:FF:000155">
    <property type="entry name" value="Sensor histidine kinase TodS"/>
    <property type="match status" value="1"/>
</dbReference>
<evidence type="ECO:0000313" key="9">
    <source>
        <dbReference type="Proteomes" id="UP000003835"/>
    </source>
</evidence>
<dbReference type="SUPFAM" id="SSF48452">
    <property type="entry name" value="TPR-like"/>
    <property type="match status" value="1"/>
</dbReference>
<dbReference type="SMART" id="SM00448">
    <property type="entry name" value="REC"/>
    <property type="match status" value="1"/>
</dbReference>
<dbReference type="eggNOG" id="COG3437">
    <property type="taxonomic scope" value="Bacteria"/>
</dbReference>
<dbReference type="PANTHER" id="PTHR43081:SF1">
    <property type="entry name" value="ADENYLATE CYCLASE, TERMINAL-DIFFERENTIATION SPECIFIC"/>
    <property type="match status" value="1"/>
</dbReference>
<evidence type="ECO:0000256" key="3">
    <source>
        <dbReference type="PROSITE-ProRule" id="PRU00339"/>
    </source>
</evidence>
<sequence length="716" mass="80948">MTKPVIICVDDEKTVLRSLKVELKEAIGKNYLIEIAEAGEEALELVEELLGDDYEILLVISDHIMPGMKGDELLKRVHELSPKTLKIMLTGQADIEAVGNAIKYAKLYRYIAKPWQASDLSLTVKEAVNSYLQAKKLDEQNAKLKCLNRDLQQSIKSLSASELKFRAIFNQTFQLTGMLSVDGIVLEVNQTALNFGELHLEDVAGKPFWDCYWWTISRETQAQLQSAVAQAASGKFIRYEVDILGAQQRIATIDFSIKPIINDNGSIEFLIIEGRDISDVYNELRLRKEAEAALVKAEQKYRSIFENAQEGIFQIALDGSYLSANPALAHIYGYSSPEELMAILNSIQHQLYVDPRRRQDFMTGIQQHGVVCEFESMICRKDGTIIWISENARTVYDASGTPLYYQGFVEDITSRKQAEAERIKFTNELFQLNQSFSRFVPSQFLQILNKESVVDVELGDQVQQEMSVLFSDIRDFTTLSERMTPQDNFKFINAFLKRMEPAIIEHQGFIDKYMGDAIMALFSGIADDSVKAGIAMVQRLYEYNLCRLQSGYTPIKIGIGINTGWLMLGTVGGKHRIDSTVISDDVNLAARLEGLTKQYKVSLLISGQTLTRLHNPTEYSLRFVEQVKVKGKSKAVAVFEVFDGDPLKIKEGKLATISIFEEGLFLYAKQAFGQAKQRFEEVLRINPQDTIAQIYLNRSLAQLQQNGFFLTMRDEG</sequence>
<dbReference type="PROSITE" id="PS50110">
    <property type="entry name" value="RESPONSE_REGULATORY"/>
    <property type="match status" value="1"/>
</dbReference>
<proteinExistence type="inferred from homology"/>
<dbReference type="SMART" id="SM00044">
    <property type="entry name" value="CYCc"/>
    <property type="match status" value="1"/>
</dbReference>
<evidence type="ECO:0000259" key="6">
    <source>
        <dbReference type="PROSITE" id="PS50113"/>
    </source>
</evidence>
<dbReference type="InterPro" id="IPR000014">
    <property type="entry name" value="PAS"/>
</dbReference>
<dbReference type="InterPro" id="IPR001610">
    <property type="entry name" value="PAC"/>
</dbReference>
<evidence type="ECO:0000259" key="5">
    <source>
        <dbReference type="PROSITE" id="PS50112"/>
    </source>
</evidence>
<gene>
    <name evidence="8" type="ORF">MC7420_5421</name>
</gene>
<dbReference type="Gene3D" id="3.30.450.20">
    <property type="entry name" value="PAS domain"/>
    <property type="match status" value="2"/>
</dbReference>
<feature type="modified residue" description="4-aspartylphosphate" evidence="2">
    <location>
        <position position="62"/>
    </location>
</feature>
<dbReference type="InterPro" id="IPR001789">
    <property type="entry name" value="Sig_transdc_resp-reg_receiver"/>
</dbReference>
<dbReference type="SMART" id="SM00086">
    <property type="entry name" value="PAC"/>
    <property type="match status" value="2"/>
</dbReference>
<feature type="domain" description="PAS" evidence="5">
    <location>
        <begin position="297"/>
        <end position="338"/>
    </location>
</feature>
<dbReference type="GO" id="GO:0006355">
    <property type="term" value="P:regulation of DNA-templated transcription"/>
    <property type="evidence" value="ECO:0007669"/>
    <property type="project" value="InterPro"/>
</dbReference>
<dbReference type="Gene3D" id="3.40.50.2300">
    <property type="match status" value="1"/>
</dbReference>
<dbReference type="PROSITE" id="PS50125">
    <property type="entry name" value="GUANYLATE_CYCLASE_2"/>
    <property type="match status" value="1"/>
</dbReference>
<dbReference type="InterPro" id="IPR001054">
    <property type="entry name" value="A/G_cyclase"/>
</dbReference>
<dbReference type="PANTHER" id="PTHR43081">
    <property type="entry name" value="ADENYLATE CYCLASE, TERMINAL-DIFFERENTIATION SPECIFIC-RELATED"/>
    <property type="match status" value="1"/>
</dbReference>
<dbReference type="GO" id="GO:0004016">
    <property type="term" value="F:adenylate cyclase activity"/>
    <property type="evidence" value="ECO:0007669"/>
    <property type="project" value="UniProtKB-ARBA"/>
</dbReference>
<evidence type="ECO:0000259" key="4">
    <source>
        <dbReference type="PROSITE" id="PS50110"/>
    </source>
</evidence>
<dbReference type="InterPro" id="IPR013656">
    <property type="entry name" value="PAS_4"/>
</dbReference>
<dbReference type="RefSeq" id="WP_006100468.1">
    <property type="nucleotide sequence ID" value="NZ_DS989847.1"/>
</dbReference>
<dbReference type="HOGENOM" id="CLU_000445_110_3_3"/>
<dbReference type="InterPro" id="IPR000700">
    <property type="entry name" value="PAS-assoc_C"/>
</dbReference>
<dbReference type="InterPro" id="IPR011006">
    <property type="entry name" value="CheY-like_superfamily"/>
</dbReference>
<feature type="domain" description="Response regulatory" evidence="4">
    <location>
        <begin position="5"/>
        <end position="128"/>
    </location>
</feature>
<dbReference type="Pfam" id="PF00072">
    <property type="entry name" value="Response_reg"/>
    <property type="match status" value="1"/>
</dbReference>
<dbReference type="AlphaFoldDB" id="B4VQ55"/>
<dbReference type="InterPro" id="IPR013767">
    <property type="entry name" value="PAS_fold"/>
</dbReference>
<dbReference type="Proteomes" id="UP000003835">
    <property type="component" value="Unassembled WGS sequence"/>
</dbReference>
<keyword evidence="3" id="KW-0802">TPR repeat</keyword>
<dbReference type="Pfam" id="PF00989">
    <property type="entry name" value="PAS"/>
    <property type="match status" value="1"/>
</dbReference>
<dbReference type="NCBIfam" id="TIGR00229">
    <property type="entry name" value="sensory_box"/>
    <property type="match status" value="1"/>
</dbReference>
<dbReference type="CDD" id="cd00130">
    <property type="entry name" value="PAS"/>
    <property type="match status" value="2"/>
</dbReference>
<evidence type="ECO:0000256" key="2">
    <source>
        <dbReference type="PROSITE-ProRule" id="PRU00169"/>
    </source>
</evidence>
<dbReference type="eggNOG" id="COG2114">
    <property type="taxonomic scope" value="Bacteria"/>
</dbReference>
<comment type="similarity">
    <text evidence="1">Belongs to the adenylyl cyclase class-3 family.</text>
</comment>
<dbReference type="InterPro" id="IPR029787">
    <property type="entry name" value="Nucleotide_cyclase"/>
</dbReference>
<dbReference type="PROSITE" id="PS50112">
    <property type="entry name" value="PAS"/>
    <property type="match status" value="1"/>
</dbReference>
<dbReference type="Pfam" id="PF00211">
    <property type="entry name" value="Guanylate_cyc"/>
    <property type="match status" value="1"/>
</dbReference>
<dbReference type="SUPFAM" id="SSF55073">
    <property type="entry name" value="Nucleotide cyclase"/>
    <property type="match status" value="1"/>
</dbReference>
<dbReference type="SUPFAM" id="SSF52172">
    <property type="entry name" value="CheY-like"/>
    <property type="match status" value="1"/>
</dbReference>
<dbReference type="Pfam" id="PF08448">
    <property type="entry name" value="PAS_4"/>
    <property type="match status" value="1"/>
</dbReference>
<dbReference type="SUPFAM" id="SSF55785">
    <property type="entry name" value="PYP-like sensor domain (PAS domain)"/>
    <property type="match status" value="2"/>
</dbReference>
<protein>
    <submittedName>
        <fullName evidence="8">PAS fold family</fullName>
    </submittedName>
</protein>
<dbReference type="InterPro" id="IPR050697">
    <property type="entry name" value="Adenylyl/Guanylyl_Cyclase_3/4"/>
</dbReference>
<organism evidence="8 9">
    <name type="scientific">Coleofasciculus chthonoplastes PCC 7420</name>
    <dbReference type="NCBI Taxonomy" id="118168"/>
    <lineage>
        <taxon>Bacteria</taxon>
        <taxon>Bacillati</taxon>
        <taxon>Cyanobacteriota</taxon>
        <taxon>Cyanophyceae</taxon>
        <taxon>Coleofasciculales</taxon>
        <taxon>Coleofasciculaceae</taxon>
        <taxon>Coleofasciculus</taxon>
    </lineage>
</organism>
<dbReference type="OrthoDB" id="337251at2"/>
<reference evidence="8 9" key="1">
    <citation type="submission" date="2008-07" db="EMBL/GenBank/DDBJ databases">
        <authorList>
            <person name="Tandeau de Marsac N."/>
            <person name="Ferriera S."/>
            <person name="Johnson J."/>
            <person name="Kravitz S."/>
            <person name="Beeson K."/>
            <person name="Sutton G."/>
            <person name="Rogers Y.-H."/>
            <person name="Friedman R."/>
            <person name="Frazier M."/>
            <person name="Venter J.C."/>
        </authorList>
    </citation>
    <scope>NUCLEOTIDE SEQUENCE [LARGE SCALE GENOMIC DNA]</scope>
    <source>
        <strain evidence="8 9">PCC 7420</strain>
    </source>
</reference>
<dbReference type="PROSITE" id="PS50005">
    <property type="entry name" value="TPR"/>
    <property type="match status" value="1"/>
</dbReference>
<evidence type="ECO:0000259" key="7">
    <source>
        <dbReference type="PROSITE" id="PS50125"/>
    </source>
</evidence>
<feature type="domain" description="Guanylate cyclase" evidence="7">
    <location>
        <begin position="467"/>
        <end position="593"/>
    </location>
</feature>
<dbReference type="CDD" id="cd07302">
    <property type="entry name" value="CHD"/>
    <property type="match status" value="1"/>
</dbReference>
<dbReference type="STRING" id="118168.MC7420_5421"/>